<evidence type="ECO:0000313" key="3">
    <source>
        <dbReference type="Proteomes" id="UP000662782"/>
    </source>
</evidence>
<keyword evidence="1" id="KW-0472">Membrane</keyword>
<reference evidence="2 3" key="1">
    <citation type="submission" date="2020-07" db="EMBL/GenBank/DDBJ databases">
        <title>Complete genome sequence of Klebsiella pneumoniae phage Miami.</title>
        <authorList>
            <person name="Mora D.A."/>
            <person name="Lessor L."/>
            <person name="Gill J."/>
            <person name="Liu M."/>
        </authorList>
    </citation>
    <scope>NUCLEOTIDE SEQUENCE [LARGE SCALE GENOMIC DNA]</scope>
</reference>
<gene>
    <name evidence="2" type="ORF">CPT_Miami_187</name>
</gene>
<keyword evidence="1" id="KW-1133">Transmembrane helix</keyword>
<protein>
    <submittedName>
        <fullName evidence="2">Uncharacterized protein</fullName>
    </submittedName>
</protein>
<dbReference type="EMBL" id="MT701590">
    <property type="protein sequence ID" value="QPB09282.1"/>
    <property type="molecule type" value="Genomic_DNA"/>
</dbReference>
<proteinExistence type="predicted"/>
<evidence type="ECO:0000256" key="1">
    <source>
        <dbReference type="SAM" id="Phobius"/>
    </source>
</evidence>
<sequence>MVGGFIFLYVLIRILIKNSLDAFDKMFVAGAGLTAVGLIIFSCGLIQGV</sequence>
<name>A0A873WJT3_9CAUD</name>
<accession>A0A873WJT3</accession>
<dbReference type="Proteomes" id="UP000662782">
    <property type="component" value="Segment"/>
</dbReference>
<keyword evidence="1" id="KW-0812">Transmembrane</keyword>
<feature type="transmembrane region" description="Helical" evidence="1">
    <location>
        <begin position="26"/>
        <end position="46"/>
    </location>
</feature>
<organism evidence="2 3">
    <name type="scientific">Klebsiella phage Miami</name>
    <dbReference type="NCBI Taxonomy" id="2767581"/>
    <lineage>
        <taxon>Viruses</taxon>
        <taxon>Duplodnaviria</taxon>
        <taxon>Heunggongvirae</taxon>
        <taxon>Uroviricota</taxon>
        <taxon>Caudoviricetes</taxon>
        <taxon>Chimalliviridae</taxon>
        <taxon>Miamivirus</taxon>
        <taxon>Miamivirus miami</taxon>
    </lineage>
</organism>
<keyword evidence="3" id="KW-1185">Reference proteome</keyword>
<evidence type="ECO:0000313" key="2">
    <source>
        <dbReference type="EMBL" id="QPB09282.1"/>
    </source>
</evidence>